<dbReference type="PANTHER" id="PTHR31223:SF70">
    <property type="entry name" value="LOG FAMILY PROTEIN YJL055W"/>
    <property type="match status" value="1"/>
</dbReference>
<accession>A0ABU2AY30</accession>
<dbReference type="InterPro" id="IPR031100">
    <property type="entry name" value="LOG_fam"/>
</dbReference>
<dbReference type="RefSeq" id="WP_310170261.1">
    <property type="nucleotide sequence ID" value="NZ_BAABHE010000002.1"/>
</dbReference>
<evidence type="ECO:0000313" key="4">
    <source>
        <dbReference type="Proteomes" id="UP001183794"/>
    </source>
</evidence>
<organism evidence="3 4">
    <name type="scientific">Enteractinococcus fodinae</name>
    <dbReference type="NCBI Taxonomy" id="684663"/>
    <lineage>
        <taxon>Bacteria</taxon>
        <taxon>Bacillati</taxon>
        <taxon>Actinomycetota</taxon>
        <taxon>Actinomycetes</taxon>
        <taxon>Micrococcales</taxon>
        <taxon>Micrococcaceae</taxon>
    </lineage>
</organism>
<dbReference type="EMBL" id="JAVDYJ010000001">
    <property type="protein sequence ID" value="MDR7345946.1"/>
    <property type="molecule type" value="Genomic_DNA"/>
</dbReference>
<keyword evidence="4" id="KW-1185">Reference proteome</keyword>
<dbReference type="Proteomes" id="UP001183794">
    <property type="component" value="Unassembled WGS sequence"/>
</dbReference>
<name>A0ABU2AY30_9MICC</name>
<comment type="catalytic activity">
    <reaction evidence="2">
        <text>9-ribosyl-trans-zeatin 5'-phosphate + H2O = trans-zeatin + D-ribose 5-phosphate</text>
        <dbReference type="Rhea" id="RHEA:48564"/>
        <dbReference type="ChEBI" id="CHEBI:15377"/>
        <dbReference type="ChEBI" id="CHEBI:16522"/>
        <dbReference type="ChEBI" id="CHEBI:78346"/>
        <dbReference type="ChEBI" id="CHEBI:87947"/>
        <dbReference type="EC" id="3.2.2.n1"/>
    </reaction>
</comment>
<evidence type="ECO:0000313" key="3">
    <source>
        <dbReference type="EMBL" id="MDR7345946.1"/>
    </source>
</evidence>
<dbReference type="Gene3D" id="3.40.50.450">
    <property type="match status" value="1"/>
</dbReference>
<keyword evidence="2" id="KW-0203">Cytokinin biosynthesis</keyword>
<gene>
    <name evidence="3" type="ORF">J2S62_000203</name>
</gene>
<dbReference type="NCBIfam" id="TIGR00730">
    <property type="entry name" value="Rossman fold protein, TIGR00730 family"/>
    <property type="match status" value="1"/>
</dbReference>
<dbReference type="Pfam" id="PF03641">
    <property type="entry name" value="Lysine_decarbox"/>
    <property type="match status" value="1"/>
</dbReference>
<keyword evidence="2" id="KW-0378">Hydrolase</keyword>
<dbReference type="InterPro" id="IPR005269">
    <property type="entry name" value="LOG"/>
</dbReference>
<protein>
    <recommendedName>
        <fullName evidence="2">Cytokinin riboside 5'-monophosphate phosphoribohydrolase</fullName>
        <ecNumber evidence="2">3.2.2.n1</ecNumber>
    </recommendedName>
</protein>
<dbReference type="EC" id="3.2.2.n1" evidence="2"/>
<dbReference type="PANTHER" id="PTHR31223">
    <property type="entry name" value="LOG FAMILY PROTEIN YJL055W"/>
    <property type="match status" value="1"/>
</dbReference>
<sequence>MTEPRTNGLRRVTVYTGSKHGNSDVCVEAVEAFAQAVADRGIGVAFGGGDVGLMGVLADTALAAGAEVFGVTPEWLLTSETPHQRLTQLEIVADMHARKHRMAELGDAFVALPGGIGTLEEFFEVWTWQQLGIHTKPVALLNTAGFWDPLLAMIDHMAAQGFVRRSFTEALIVESTPDALLDALASWQPSTQHTSAPGD</sequence>
<comment type="catalytic activity">
    <reaction evidence="2">
        <text>N(6)-(dimethylallyl)adenosine 5'-phosphate + H2O = N(6)-dimethylallyladenine + D-ribose 5-phosphate</text>
        <dbReference type="Rhea" id="RHEA:48560"/>
        <dbReference type="ChEBI" id="CHEBI:15377"/>
        <dbReference type="ChEBI" id="CHEBI:17660"/>
        <dbReference type="ChEBI" id="CHEBI:57526"/>
        <dbReference type="ChEBI" id="CHEBI:78346"/>
        <dbReference type="EC" id="3.2.2.n1"/>
    </reaction>
</comment>
<evidence type="ECO:0000256" key="2">
    <source>
        <dbReference type="RuleBase" id="RU363015"/>
    </source>
</evidence>
<comment type="caution">
    <text evidence="3">The sequence shown here is derived from an EMBL/GenBank/DDBJ whole genome shotgun (WGS) entry which is preliminary data.</text>
</comment>
<reference evidence="3 4" key="1">
    <citation type="submission" date="2023-07" db="EMBL/GenBank/DDBJ databases">
        <title>Sequencing the genomes of 1000 actinobacteria strains.</title>
        <authorList>
            <person name="Klenk H.-P."/>
        </authorList>
    </citation>
    <scope>NUCLEOTIDE SEQUENCE [LARGE SCALE GENOMIC DNA]</scope>
    <source>
        <strain evidence="3 4">DSM 22966</strain>
    </source>
</reference>
<proteinExistence type="inferred from homology"/>
<evidence type="ECO:0000256" key="1">
    <source>
        <dbReference type="ARBA" id="ARBA00006763"/>
    </source>
</evidence>
<comment type="similarity">
    <text evidence="1 2">Belongs to the LOG family.</text>
</comment>
<dbReference type="SUPFAM" id="SSF102405">
    <property type="entry name" value="MCP/YpsA-like"/>
    <property type="match status" value="1"/>
</dbReference>